<dbReference type="Proteomes" id="UP000036932">
    <property type="component" value="Unassembled WGS sequence"/>
</dbReference>
<dbReference type="PATRIC" id="fig|1705565.3.peg.3121"/>
<protein>
    <recommendedName>
        <fullName evidence="3">HK97 gp10 family phage protein</fullName>
    </recommendedName>
</protein>
<dbReference type="EMBL" id="LIUT01000001">
    <property type="protein sequence ID" value="KOR90644.1"/>
    <property type="molecule type" value="Genomic_DNA"/>
</dbReference>
<gene>
    <name evidence="1" type="ORF">AM231_06110</name>
</gene>
<evidence type="ECO:0000313" key="2">
    <source>
        <dbReference type="Proteomes" id="UP000036932"/>
    </source>
</evidence>
<name>A0A0M1P9D0_9BACL</name>
<accession>A0A0M1P9D0</accession>
<comment type="caution">
    <text evidence="1">The sequence shown here is derived from an EMBL/GenBank/DDBJ whole genome shotgun (WGS) entry which is preliminary data.</text>
</comment>
<reference evidence="2" key="1">
    <citation type="submission" date="2015-08" db="EMBL/GenBank/DDBJ databases">
        <title>Genome sequencing project for genomic taxonomy and phylogenomics of Bacillus-like bacteria.</title>
        <authorList>
            <person name="Liu B."/>
            <person name="Wang J."/>
            <person name="Zhu Y."/>
            <person name="Liu G."/>
            <person name="Chen Q."/>
            <person name="Chen Z."/>
            <person name="Lan J."/>
            <person name="Che J."/>
            <person name="Ge C."/>
            <person name="Shi H."/>
            <person name="Pan Z."/>
            <person name="Liu X."/>
        </authorList>
    </citation>
    <scope>NUCLEOTIDE SEQUENCE [LARGE SCALE GENOMIC DNA]</scope>
    <source>
        <strain evidence="2">FJAT-22460</strain>
    </source>
</reference>
<keyword evidence="2" id="KW-1185">Reference proteome</keyword>
<evidence type="ECO:0008006" key="3">
    <source>
        <dbReference type="Google" id="ProtNLM"/>
    </source>
</evidence>
<dbReference type="Pfam" id="PF04883">
    <property type="entry name" value="HK97-gp10_like"/>
    <property type="match status" value="1"/>
</dbReference>
<dbReference type="InterPro" id="IPR010064">
    <property type="entry name" value="HK97-gp10_tail"/>
</dbReference>
<dbReference type="AlphaFoldDB" id="A0A0M1P9D0"/>
<organism evidence="1 2">
    <name type="scientific">Paenibacillus solani</name>
    <dbReference type="NCBI Taxonomy" id="1705565"/>
    <lineage>
        <taxon>Bacteria</taxon>
        <taxon>Bacillati</taxon>
        <taxon>Bacillota</taxon>
        <taxon>Bacilli</taxon>
        <taxon>Bacillales</taxon>
        <taxon>Paenibacillaceae</taxon>
        <taxon>Paenibacillus</taxon>
    </lineage>
</organism>
<sequence>MLDLATRKMPREIRQFMRAEGTKLRRMTVSTARRETKKRTGSYIKGIKRGKVYLYEGDTLAIRVYNSSPHAHLIEDGHRQVTKDGRAVGFVRGKRVFKKAQQAFESEFANDCLEFVDELLDKGLR</sequence>
<proteinExistence type="predicted"/>
<evidence type="ECO:0000313" key="1">
    <source>
        <dbReference type="EMBL" id="KOR90644.1"/>
    </source>
</evidence>